<organism evidence="1 2">
    <name type="scientific">Parabacteroides johnsonii</name>
    <dbReference type="NCBI Taxonomy" id="387661"/>
    <lineage>
        <taxon>Bacteria</taxon>
        <taxon>Pseudomonadati</taxon>
        <taxon>Bacteroidota</taxon>
        <taxon>Bacteroidia</taxon>
        <taxon>Bacteroidales</taxon>
        <taxon>Tannerellaceae</taxon>
        <taxon>Parabacteroides</taxon>
    </lineage>
</organism>
<sequence length="165" mass="18506">MNIIQQFKQISVKDGHLKASYEEHNPVLDDTHLITYENQAGIHPDLSGSLQRLAVHVRLIAGLPETQPVYVSGYYRQNAGNAQLLTIYARFGGENDEKRHPADLAARLYIGRDEYAATEQLLTALSRCEREAIAYIIEGKTFGNDTAVAIEEDDLWMFAKPIAEC</sequence>
<comment type="caution">
    <text evidence="1">The sequence shown here is derived from an EMBL/GenBank/DDBJ whole genome shotgun (WGS) entry which is preliminary data.</text>
</comment>
<protein>
    <submittedName>
        <fullName evidence="1">Uncharacterized protein</fullName>
    </submittedName>
</protein>
<accession>A0AAW6I603</accession>
<proteinExistence type="predicted"/>
<gene>
    <name evidence="1" type="ORF">PQG89_14755</name>
</gene>
<dbReference type="AlphaFoldDB" id="A0AAW6I603"/>
<evidence type="ECO:0000313" key="1">
    <source>
        <dbReference type="EMBL" id="MDC7150660.1"/>
    </source>
</evidence>
<evidence type="ECO:0000313" key="2">
    <source>
        <dbReference type="Proteomes" id="UP001213646"/>
    </source>
</evidence>
<name>A0AAW6I603_9BACT</name>
<dbReference type="EMBL" id="JAQPYX010000133">
    <property type="protein sequence ID" value="MDC7150660.1"/>
    <property type="molecule type" value="Genomic_DNA"/>
</dbReference>
<dbReference type="RefSeq" id="WP_221727878.1">
    <property type="nucleotide sequence ID" value="NZ_CAKWDQ010000125.1"/>
</dbReference>
<dbReference type="Proteomes" id="UP001213646">
    <property type="component" value="Unassembled WGS sequence"/>
</dbReference>
<reference evidence="1" key="1">
    <citation type="submission" date="2023-01" db="EMBL/GenBank/DDBJ databases">
        <title>Exploring GABA producing Bacteroides strains toward improving mental health.</title>
        <authorList>
            <person name="Yousuf B."/>
            <person name="Bouhlel N.E."/>
            <person name="Mottawea W."/>
            <person name="Hammami R."/>
        </authorList>
    </citation>
    <scope>NUCLEOTIDE SEQUENCE</scope>
    <source>
        <strain evidence="1">UO.H1047</strain>
    </source>
</reference>